<dbReference type="InterPro" id="IPR003593">
    <property type="entry name" value="AAA+_ATPase"/>
</dbReference>
<dbReference type="InterPro" id="IPR003439">
    <property type="entry name" value="ABC_transporter-like_ATP-bd"/>
</dbReference>
<sequence>MDVHIQQAGYEARQAVIEEIEFDVRPGEIVGMIGSNGAGKSTTVSCLTGTIPWMRGTVDIGRYAYIPEQPVYYDYLTLAEHIALVSELSGVSDQTRTAMLLRMFRLESVQDDYIASFSKGMKQKAMILLALIQEAGYLLVDEPFVGLDATTTIQLLRLLEEERRRGTGVLLVTHVLDTAERLCDRFVWIDNGRMLASGTKQAIRAELGTDGASLFEMMEDVVMR</sequence>
<dbReference type="PROSITE" id="PS00211">
    <property type="entry name" value="ABC_TRANSPORTER_1"/>
    <property type="match status" value="1"/>
</dbReference>
<dbReference type="SMART" id="SM00382">
    <property type="entry name" value="AAA"/>
    <property type="match status" value="1"/>
</dbReference>
<protein>
    <submittedName>
        <fullName evidence="5">ABC transporter ATP-binding protein</fullName>
    </submittedName>
</protein>
<dbReference type="Gene3D" id="3.40.50.300">
    <property type="entry name" value="P-loop containing nucleotide triphosphate hydrolases"/>
    <property type="match status" value="1"/>
</dbReference>
<dbReference type="PROSITE" id="PS50893">
    <property type="entry name" value="ABC_TRANSPORTER_2"/>
    <property type="match status" value="1"/>
</dbReference>
<organism evidence="5 6">
    <name type="scientific">Exiguobacterium alkaliphilum</name>
    <dbReference type="NCBI Taxonomy" id="1428684"/>
    <lineage>
        <taxon>Bacteria</taxon>
        <taxon>Bacillati</taxon>
        <taxon>Bacillota</taxon>
        <taxon>Bacilli</taxon>
        <taxon>Bacillales</taxon>
        <taxon>Bacillales Family XII. Incertae Sedis</taxon>
        <taxon>Exiguobacterium</taxon>
    </lineage>
</organism>
<dbReference type="PANTHER" id="PTHR42939:SF2">
    <property type="entry name" value="ABC-TYPE TRANSPORTER ATP-BINDING PROTEIN ECSA"/>
    <property type="match status" value="1"/>
</dbReference>
<dbReference type="GO" id="GO:0005524">
    <property type="term" value="F:ATP binding"/>
    <property type="evidence" value="ECO:0007669"/>
    <property type="project" value="UniProtKB-KW"/>
</dbReference>
<evidence type="ECO:0000256" key="1">
    <source>
        <dbReference type="ARBA" id="ARBA00022448"/>
    </source>
</evidence>
<dbReference type="EMBL" id="JANIEK010000005">
    <property type="protein sequence ID" value="MCT4794350.1"/>
    <property type="molecule type" value="Genomic_DNA"/>
</dbReference>
<dbReference type="InterPro" id="IPR027417">
    <property type="entry name" value="P-loop_NTPase"/>
</dbReference>
<evidence type="ECO:0000256" key="3">
    <source>
        <dbReference type="ARBA" id="ARBA00022840"/>
    </source>
</evidence>
<evidence type="ECO:0000313" key="6">
    <source>
        <dbReference type="Proteomes" id="UP001206821"/>
    </source>
</evidence>
<keyword evidence="3 5" id="KW-0067">ATP-binding</keyword>
<evidence type="ECO:0000313" key="5">
    <source>
        <dbReference type="EMBL" id="MCT4794350.1"/>
    </source>
</evidence>
<dbReference type="InterPro" id="IPR017871">
    <property type="entry name" value="ABC_transporter-like_CS"/>
</dbReference>
<proteinExistence type="predicted"/>
<reference evidence="5 6" key="1">
    <citation type="submission" date="2022-07" db="EMBL/GenBank/DDBJ databases">
        <title>Genomic and pangenome structural analysis of the polyextremophile Exiguobacterium.</title>
        <authorList>
            <person name="Shen L."/>
        </authorList>
    </citation>
    <scope>NUCLEOTIDE SEQUENCE [LARGE SCALE GENOMIC DNA]</scope>
    <source>
        <strain evidence="5 6">12_1</strain>
    </source>
</reference>
<accession>A0ABT2KXD1</accession>
<dbReference type="RefSeq" id="WP_156028804.1">
    <property type="nucleotide sequence ID" value="NZ_JANIEK010000005.1"/>
</dbReference>
<dbReference type="PANTHER" id="PTHR42939">
    <property type="entry name" value="ABC TRANSPORTER ATP-BINDING PROTEIN ALBC-RELATED"/>
    <property type="match status" value="1"/>
</dbReference>
<dbReference type="InterPro" id="IPR051782">
    <property type="entry name" value="ABC_Transporter_VariousFunc"/>
</dbReference>
<evidence type="ECO:0000259" key="4">
    <source>
        <dbReference type="PROSITE" id="PS50893"/>
    </source>
</evidence>
<dbReference type="Proteomes" id="UP001206821">
    <property type="component" value="Unassembled WGS sequence"/>
</dbReference>
<keyword evidence="1" id="KW-0813">Transport</keyword>
<gene>
    <name evidence="5" type="ORF">NQG31_02280</name>
</gene>
<name>A0ABT2KXD1_9BACL</name>
<comment type="caution">
    <text evidence="5">The sequence shown here is derived from an EMBL/GenBank/DDBJ whole genome shotgun (WGS) entry which is preliminary data.</text>
</comment>
<keyword evidence="6" id="KW-1185">Reference proteome</keyword>
<dbReference type="Pfam" id="PF00005">
    <property type="entry name" value="ABC_tran"/>
    <property type="match status" value="1"/>
</dbReference>
<keyword evidence="2" id="KW-0547">Nucleotide-binding</keyword>
<dbReference type="SUPFAM" id="SSF52540">
    <property type="entry name" value="P-loop containing nucleoside triphosphate hydrolases"/>
    <property type="match status" value="1"/>
</dbReference>
<evidence type="ECO:0000256" key="2">
    <source>
        <dbReference type="ARBA" id="ARBA00022741"/>
    </source>
</evidence>
<feature type="domain" description="ABC transporter" evidence="4">
    <location>
        <begin position="1"/>
        <end position="216"/>
    </location>
</feature>